<dbReference type="EMBL" id="JAGGJB010000001">
    <property type="protein sequence ID" value="MDN7123448.1"/>
    <property type="molecule type" value="Genomic_DNA"/>
</dbReference>
<sequence>MTGTYDWNPMPHKVDIKCPDCGEHCVFEFGEVVKIKFKKDVPFFEQSDVFEYAVFTDSSGHKWHGAIYFANLHGGSIDAINSLPDGYSPKNWAHSKYLIRNHNLDLGAVSCSHCHTRKPYILRWPEDAYYSISYKGEALWAFNRESAVDLRDYIKSNERKTEKYKWAKFLMHIPTVFKKQNARSNIVKQLNKVLA</sequence>
<reference evidence="3 4" key="1">
    <citation type="submission" date="2021-03" db="EMBL/GenBank/DDBJ databases">
        <title>Pseudidiomarina terrestris, a new bacterium isolated from saline soil.</title>
        <authorList>
            <person name="Galisteo C."/>
            <person name="De La Haba R."/>
            <person name="Sanchez-Porro C."/>
            <person name="Ventosa A."/>
        </authorList>
    </citation>
    <scope>NUCLEOTIDE SEQUENCE [LARGE SCALE GENOMIC DNA]</scope>
    <source>
        <strain evidence="1 4">1APP75-32.1</strain>
        <strain evidence="3">1APR75-15</strain>
        <strain evidence="2">1ASR75-15</strain>
    </source>
</reference>
<keyword evidence="3" id="KW-1185">Reference proteome</keyword>
<protein>
    <submittedName>
        <fullName evidence="1">Uncharacterized protein</fullName>
    </submittedName>
</protein>
<dbReference type="AlphaFoldDB" id="A0AAW7QU90"/>
<proteinExistence type="predicted"/>
<evidence type="ECO:0000313" key="3">
    <source>
        <dbReference type="Proteomes" id="UP001169491"/>
    </source>
</evidence>
<evidence type="ECO:0000313" key="1">
    <source>
        <dbReference type="EMBL" id="MDN7123448.1"/>
    </source>
</evidence>
<organism evidence="1 4">
    <name type="scientific">Pseudidiomarina terrestris</name>
    <dbReference type="NCBI Taxonomy" id="2820060"/>
    <lineage>
        <taxon>Bacteria</taxon>
        <taxon>Pseudomonadati</taxon>
        <taxon>Pseudomonadota</taxon>
        <taxon>Gammaproteobacteria</taxon>
        <taxon>Alteromonadales</taxon>
        <taxon>Idiomarinaceae</taxon>
        <taxon>Pseudidiomarina</taxon>
    </lineage>
</organism>
<dbReference type="RefSeq" id="WP_301773792.1">
    <property type="nucleotide sequence ID" value="NZ_JAGGJB010000001.1"/>
</dbReference>
<dbReference type="Proteomes" id="UP001169492">
    <property type="component" value="Unassembled WGS sequence"/>
</dbReference>
<dbReference type="Proteomes" id="UP001169491">
    <property type="component" value="Unassembled WGS sequence"/>
</dbReference>
<dbReference type="EMBL" id="JAGGJC010000001">
    <property type="protein sequence ID" value="MDN7128827.1"/>
    <property type="molecule type" value="Genomic_DNA"/>
</dbReference>
<accession>A0AAW7QU90</accession>
<evidence type="ECO:0000313" key="4">
    <source>
        <dbReference type="Proteomes" id="UP001169492"/>
    </source>
</evidence>
<evidence type="ECO:0000313" key="2">
    <source>
        <dbReference type="EMBL" id="MDN7128827.1"/>
    </source>
</evidence>
<gene>
    <name evidence="1" type="ORF">J6I90_00965</name>
    <name evidence="2" type="ORF">J6I92_02940</name>
</gene>
<name>A0AAW7QU90_9GAMM</name>
<comment type="caution">
    <text evidence="1">The sequence shown here is derived from an EMBL/GenBank/DDBJ whole genome shotgun (WGS) entry which is preliminary data.</text>
</comment>